<feature type="transmembrane region" description="Helical" evidence="1">
    <location>
        <begin position="179"/>
        <end position="196"/>
    </location>
</feature>
<comment type="caution">
    <text evidence="2">The sequence shown here is derived from an EMBL/GenBank/DDBJ whole genome shotgun (WGS) entry which is preliminary data.</text>
</comment>
<evidence type="ECO:0000313" key="3">
    <source>
        <dbReference type="Proteomes" id="UP000664801"/>
    </source>
</evidence>
<evidence type="ECO:0000313" key="2">
    <source>
        <dbReference type="EMBL" id="MBO0363971.1"/>
    </source>
</evidence>
<feature type="transmembrane region" description="Helical" evidence="1">
    <location>
        <begin position="57"/>
        <end position="84"/>
    </location>
</feature>
<evidence type="ECO:0000256" key="1">
    <source>
        <dbReference type="SAM" id="Phobius"/>
    </source>
</evidence>
<feature type="transmembrane region" description="Helical" evidence="1">
    <location>
        <begin position="105"/>
        <end position="129"/>
    </location>
</feature>
<sequence>MSVKEYEQIKTKKYMKNLNLFIVLVHVLSLIFFTIVGKLDNSEGDYILQNASGLTSLATTITMSFTTIYVVYLMNKNFIIRYIGKSRERMYLYPSGRDEIFKNKLFTNLGFLSKSFFSIVILVNILFLFSSRIINISFTGELINNLVDIIAISILALLVSITMIILSTLFGIKFQSTNVSLITSVCLVALLGNIVAETYNISSIYIGLICASMILINYLISKYLLSYVFNIDIMNDNKL</sequence>
<keyword evidence="1" id="KW-0812">Transmembrane</keyword>
<dbReference type="EMBL" id="JAFINR010000002">
    <property type="protein sequence ID" value="MBO0363971.1"/>
    <property type="molecule type" value="Genomic_DNA"/>
</dbReference>
<accession>A0ABS3GBD2</accession>
<dbReference type="RefSeq" id="WP_207047693.1">
    <property type="nucleotide sequence ID" value="NZ_JAFINR010000002.1"/>
</dbReference>
<dbReference type="Proteomes" id="UP000664801">
    <property type="component" value="Unassembled WGS sequence"/>
</dbReference>
<organism evidence="2 3">
    <name type="scientific">Streptococcus vaginalis</name>
    <dbReference type="NCBI Taxonomy" id="2748301"/>
    <lineage>
        <taxon>Bacteria</taxon>
        <taxon>Bacillati</taxon>
        <taxon>Bacillota</taxon>
        <taxon>Bacilli</taxon>
        <taxon>Lactobacillales</taxon>
        <taxon>Streptococcaceae</taxon>
        <taxon>Streptococcus</taxon>
    </lineage>
</organism>
<keyword evidence="3" id="KW-1185">Reference proteome</keyword>
<feature type="transmembrane region" description="Helical" evidence="1">
    <location>
        <begin position="149"/>
        <end position="172"/>
    </location>
</feature>
<reference evidence="3" key="2">
    <citation type="submission" date="2023-07" db="EMBL/GenBank/DDBJ databases">
        <title>Streptococcus vaginalis sp. nov., a novel bacterial species isolated from vaginal swabs of a pregnant woman with diabetes.</title>
        <authorList>
            <person name="Chen Y.-S."/>
        </authorList>
    </citation>
    <scope>NUCLEOTIDE SEQUENCE [LARGE SCALE GENOMIC DNA]</scope>
    <source>
        <strain evidence="3">P1L01</strain>
    </source>
</reference>
<gene>
    <name evidence="2" type="ORF">JR342_02300</name>
</gene>
<feature type="transmembrane region" description="Helical" evidence="1">
    <location>
        <begin position="202"/>
        <end position="220"/>
    </location>
</feature>
<proteinExistence type="predicted"/>
<reference evidence="2 3" key="1">
    <citation type="submission" date="2021-02" db="EMBL/GenBank/DDBJ databases">
        <authorList>
            <person name="Lee Y.-S."/>
        </authorList>
    </citation>
    <scope>NUCLEOTIDE SEQUENCE [LARGE SCALE GENOMIC DNA]</scope>
    <source>
        <strain evidence="2 3">P1L01</strain>
    </source>
</reference>
<name>A0ABS3GBD2_9STRE</name>
<keyword evidence="1" id="KW-0472">Membrane</keyword>
<feature type="transmembrane region" description="Helical" evidence="1">
    <location>
        <begin position="20"/>
        <end position="37"/>
    </location>
</feature>
<keyword evidence="1" id="KW-1133">Transmembrane helix</keyword>
<protein>
    <submittedName>
        <fullName evidence="2">Uncharacterized protein</fullName>
    </submittedName>
</protein>